<dbReference type="AlphaFoldDB" id="A0A2J6R970"/>
<feature type="region of interest" description="Disordered" evidence="1">
    <location>
        <begin position="61"/>
        <end position="102"/>
    </location>
</feature>
<evidence type="ECO:0000313" key="2">
    <source>
        <dbReference type="EMBL" id="PMD35057.1"/>
    </source>
</evidence>
<feature type="region of interest" description="Disordered" evidence="1">
    <location>
        <begin position="572"/>
        <end position="592"/>
    </location>
</feature>
<sequence>MTLDEDSTLQWEPQAGSAELAIALTYHFPLEKGVEKKMQAATRQFFKQKAITLIVTAKSTEDVTQSEIDAPPKTILQSTDQNSEKADFSQPGGHREQLDGAGLPESNAASVDCSVLEHLSVMPSQASTANALKFVNWDPKKQKQGTKRPYQEEEKAKVTENRGFVCDRHRRQKKKCDPGKCSMNGQNPGQANDFRLRIPTPEALFCPPPKGTSNWVSNSEGPTGGELPTLMVPTQATASTLHNDSSASSMVIPLKATQSRPEAYSRTSTDHNFRSWTAKTMGEMGAASGAKGAEVIGSYSGIVGPNHPERGFHQNCEDGLDPSWFDSGLFGVDSYLFGGSMLSPNMNAGPGNSAMATCYTPPKAAWNSERAGMKMQDLNSSIQDPFSFQADNSNVAGSRDQTGNLNGSWDGPSSSSDKSLRNGERDCGEHMNVLSEHVNAPISLGSATKPPGSIQHSAADSPSGLTRRICCTYFRLNVTFVLEVKLTMRTYRFMSQVRDIMAERIGTYAASHLRFLYDGNRISPGDGETIADLYFLEDGGTIDLHPEQIGGGGPLFCLSEAKVLEIETGDATTLPEPRKIPPRTSQRCLRSSTVHLRDSNKSLTSSMDHDGHNSPVHGINRGPHLCTIAGCIRSRGSGYRYAGHLKTHLLQKHPNLSLDGKSVSKTSLESCELPLTTKQRCLRSYTAKLRSVSESVLCSVS</sequence>
<feature type="region of interest" description="Disordered" evidence="1">
    <location>
        <begin position="384"/>
        <end position="425"/>
    </location>
</feature>
<dbReference type="CDD" id="cd01763">
    <property type="entry name" value="Ubl_SUMO_like"/>
    <property type="match status" value="1"/>
</dbReference>
<feature type="compositionally biased region" description="Polar residues" evidence="1">
    <location>
        <begin position="583"/>
        <end position="592"/>
    </location>
</feature>
<feature type="compositionally biased region" description="Low complexity" evidence="1">
    <location>
        <begin position="407"/>
        <end position="417"/>
    </location>
</feature>
<evidence type="ECO:0000313" key="3">
    <source>
        <dbReference type="Proteomes" id="UP000235786"/>
    </source>
</evidence>
<dbReference type="EMBL" id="KZ613953">
    <property type="protein sequence ID" value="PMD35057.1"/>
    <property type="molecule type" value="Genomic_DNA"/>
</dbReference>
<evidence type="ECO:0008006" key="4">
    <source>
        <dbReference type="Google" id="ProtNLM"/>
    </source>
</evidence>
<dbReference type="Gene3D" id="3.10.20.90">
    <property type="entry name" value="Phosphatidylinositol 3-kinase Catalytic Subunit, Chain A, domain 1"/>
    <property type="match status" value="1"/>
</dbReference>
<feature type="compositionally biased region" description="Polar residues" evidence="1">
    <location>
        <begin position="384"/>
        <end position="406"/>
    </location>
</feature>
<protein>
    <recommendedName>
        <fullName evidence="4">Ubiquitin-like domain-containing protein</fullName>
    </recommendedName>
</protein>
<reference evidence="2 3" key="1">
    <citation type="submission" date="2016-04" db="EMBL/GenBank/DDBJ databases">
        <title>A degradative enzymes factory behind the ericoid mycorrhizal symbiosis.</title>
        <authorList>
            <consortium name="DOE Joint Genome Institute"/>
            <person name="Martino E."/>
            <person name="Morin E."/>
            <person name="Grelet G."/>
            <person name="Kuo A."/>
            <person name="Kohler A."/>
            <person name="Daghino S."/>
            <person name="Barry K."/>
            <person name="Choi C."/>
            <person name="Cichocki N."/>
            <person name="Clum A."/>
            <person name="Copeland A."/>
            <person name="Hainaut M."/>
            <person name="Haridas S."/>
            <person name="Labutti K."/>
            <person name="Lindquist E."/>
            <person name="Lipzen A."/>
            <person name="Khouja H.-R."/>
            <person name="Murat C."/>
            <person name="Ohm R."/>
            <person name="Olson A."/>
            <person name="Spatafora J."/>
            <person name="Veneault-Fourrey C."/>
            <person name="Henrissat B."/>
            <person name="Grigoriev I."/>
            <person name="Martin F."/>
            <person name="Perotto S."/>
        </authorList>
    </citation>
    <scope>NUCLEOTIDE SEQUENCE [LARGE SCALE GENOMIC DNA]</scope>
    <source>
        <strain evidence="2 3">F</strain>
    </source>
</reference>
<evidence type="ECO:0000256" key="1">
    <source>
        <dbReference type="SAM" id="MobiDB-lite"/>
    </source>
</evidence>
<name>A0A2J6R970_HYAVF</name>
<dbReference type="Proteomes" id="UP000235786">
    <property type="component" value="Unassembled WGS sequence"/>
</dbReference>
<dbReference type="OrthoDB" id="3541283at2759"/>
<accession>A0A2J6R970</accession>
<feature type="compositionally biased region" description="Basic and acidic residues" evidence="1">
    <location>
        <begin position="82"/>
        <end position="98"/>
    </location>
</feature>
<organism evidence="2 3">
    <name type="scientific">Hyaloscypha variabilis (strain UAMH 11265 / GT02V1 / F)</name>
    <name type="common">Meliniomyces variabilis</name>
    <dbReference type="NCBI Taxonomy" id="1149755"/>
    <lineage>
        <taxon>Eukaryota</taxon>
        <taxon>Fungi</taxon>
        <taxon>Dikarya</taxon>
        <taxon>Ascomycota</taxon>
        <taxon>Pezizomycotina</taxon>
        <taxon>Leotiomycetes</taxon>
        <taxon>Helotiales</taxon>
        <taxon>Hyaloscyphaceae</taxon>
        <taxon>Hyaloscypha</taxon>
        <taxon>Hyaloscypha variabilis</taxon>
    </lineage>
</organism>
<gene>
    <name evidence="2" type="ORF">L207DRAFT_517161</name>
</gene>
<keyword evidence="3" id="KW-1185">Reference proteome</keyword>
<proteinExistence type="predicted"/>